<dbReference type="InterPro" id="IPR007219">
    <property type="entry name" value="XnlR_reg_dom"/>
</dbReference>
<protein>
    <recommendedName>
        <fullName evidence="2">Xylanolytic transcriptional activator regulatory domain-containing protein</fullName>
    </recommendedName>
</protein>
<feature type="domain" description="Xylanolytic transcriptional activator regulatory" evidence="2">
    <location>
        <begin position="205"/>
        <end position="278"/>
    </location>
</feature>
<gene>
    <name evidence="3" type="ORF">N7492_000663</name>
</gene>
<dbReference type="CDD" id="cd12148">
    <property type="entry name" value="fungal_TF_MHR"/>
    <property type="match status" value="1"/>
</dbReference>
<evidence type="ECO:0000313" key="3">
    <source>
        <dbReference type="EMBL" id="KAJ5183047.1"/>
    </source>
</evidence>
<keyword evidence="1" id="KW-0539">Nucleus</keyword>
<reference evidence="3" key="1">
    <citation type="submission" date="2022-11" db="EMBL/GenBank/DDBJ databases">
        <authorList>
            <person name="Petersen C."/>
        </authorList>
    </citation>
    <scope>NUCLEOTIDE SEQUENCE</scope>
    <source>
        <strain evidence="3">IBT 21917</strain>
    </source>
</reference>
<dbReference type="GO" id="GO:0006351">
    <property type="term" value="P:DNA-templated transcription"/>
    <property type="evidence" value="ECO:0007669"/>
    <property type="project" value="InterPro"/>
</dbReference>
<dbReference type="EMBL" id="JAPQKO010000001">
    <property type="protein sequence ID" value="KAJ5183047.1"/>
    <property type="molecule type" value="Genomic_DNA"/>
</dbReference>
<reference evidence="3" key="2">
    <citation type="journal article" date="2023" name="IMA Fungus">
        <title>Comparative genomic study of the Penicillium genus elucidates a diverse pangenome and 15 lateral gene transfer events.</title>
        <authorList>
            <person name="Petersen C."/>
            <person name="Sorensen T."/>
            <person name="Nielsen M.R."/>
            <person name="Sondergaard T.E."/>
            <person name="Sorensen J.L."/>
            <person name="Fitzpatrick D.A."/>
            <person name="Frisvad J.C."/>
            <person name="Nielsen K.L."/>
        </authorList>
    </citation>
    <scope>NUCLEOTIDE SEQUENCE</scope>
    <source>
        <strain evidence="3">IBT 21917</strain>
    </source>
</reference>
<dbReference type="PANTHER" id="PTHR46910">
    <property type="entry name" value="TRANSCRIPTION FACTOR PDR1"/>
    <property type="match status" value="1"/>
</dbReference>
<evidence type="ECO:0000256" key="1">
    <source>
        <dbReference type="ARBA" id="ARBA00023242"/>
    </source>
</evidence>
<sequence length="570" mass="64044">MNDPTYIIKHMGRLVHDEKGIGRFAGSTTGVHFVLTVEQECQTSLAMPGQFPASCFRLFLAQPSLLQINPPSMTSSTILKNIRDYFSSPSAYYVHRIEMFIRNWDAFCPILVRDQLIADTNRRLNLNKQDNAGDMDYSNVLILLMIIAILKSSADTAKCDQVPPYELMLANQILDKVMMQRDIRSLQALVLFALYNQLNSHCLAMTTLNGYLVSLAQSLGLHRHARRFKIPAGEVELRKRLWWWVYSFDRVASVFHGLPTLIDDADVDNDMPMDCYLHGSEAPELSHPLPGERTAVFFFIQYVSLCRKLSRILDALYTTTRRRDGATKIADLDLELRMWNQNLKTDGIYFDIGSISGLPSAESQHGVDNIRTWLQLMANYAMVLIHRPGLSFDDTTSDFAKCLRICLDSSQAILTILSHSPIPFWLRGISLMGPGTVFQSALMYAYCQGKFLSSRPEQIPSLETSMTMISKGIFILESDLHLHPSAGTEFYHESISEVIATLQTLRSSLAQVAKAAADATNIMQGHGDSNIFQDEMWVSNALDDLNYMSATDWMGEMSGPFMGFMGMGGS</sequence>
<dbReference type="OrthoDB" id="10001928at2759"/>
<dbReference type="SMART" id="SM00906">
    <property type="entry name" value="Fungal_trans"/>
    <property type="match status" value="1"/>
</dbReference>
<evidence type="ECO:0000259" key="2">
    <source>
        <dbReference type="SMART" id="SM00906"/>
    </source>
</evidence>
<dbReference type="Proteomes" id="UP001146351">
    <property type="component" value="Unassembled WGS sequence"/>
</dbReference>
<dbReference type="Pfam" id="PF04082">
    <property type="entry name" value="Fungal_trans"/>
    <property type="match status" value="1"/>
</dbReference>
<accession>A0A9W9IS67</accession>
<evidence type="ECO:0000313" key="4">
    <source>
        <dbReference type="Proteomes" id="UP001146351"/>
    </source>
</evidence>
<proteinExistence type="predicted"/>
<name>A0A9W9IS67_9EURO</name>
<dbReference type="AlphaFoldDB" id="A0A9W9IS67"/>
<comment type="caution">
    <text evidence="3">The sequence shown here is derived from an EMBL/GenBank/DDBJ whole genome shotgun (WGS) entry which is preliminary data.</text>
</comment>
<dbReference type="PANTHER" id="PTHR46910:SF12">
    <property type="entry name" value="REGULATORY PROTEIN CAT8"/>
    <property type="match status" value="1"/>
</dbReference>
<dbReference type="GO" id="GO:0003700">
    <property type="term" value="F:DNA-binding transcription factor activity"/>
    <property type="evidence" value="ECO:0007669"/>
    <property type="project" value="InterPro"/>
</dbReference>
<organism evidence="3 4">
    <name type="scientific">Penicillium capsulatum</name>
    <dbReference type="NCBI Taxonomy" id="69766"/>
    <lineage>
        <taxon>Eukaryota</taxon>
        <taxon>Fungi</taxon>
        <taxon>Dikarya</taxon>
        <taxon>Ascomycota</taxon>
        <taxon>Pezizomycotina</taxon>
        <taxon>Eurotiomycetes</taxon>
        <taxon>Eurotiomycetidae</taxon>
        <taxon>Eurotiales</taxon>
        <taxon>Aspergillaceae</taxon>
        <taxon>Penicillium</taxon>
    </lineage>
</organism>
<keyword evidence="4" id="KW-1185">Reference proteome</keyword>
<dbReference type="GO" id="GO:0003677">
    <property type="term" value="F:DNA binding"/>
    <property type="evidence" value="ECO:0007669"/>
    <property type="project" value="InterPro"/>
</dbReference>
<dbReference type="GO" id="GO:0008270">
    <property type="term" value="F:zinc ion binding"/>
    <property type="evidence" value="ECO:0007669"/>
    <property type="project" value="InterPro"/>
</dbReference>
<dbReference type="InterPro" id="IPR050987">
    <property type="entry name" value="AtrR-like"/>
</dbReference>